<keyword evidence="3" id="KW-1185">Reference proteome</keyword>
<gene>
    <name evidence="2" type="ORF">ZOSMA_1G03280</name>
</gene>
<dbReference type="GO" id="GO:0005634">
    <property type="term" value="C:nucleus"/>
    <property type="evidence" value="ECO:0000318"/>
    <property type="project" value="GO_Central"/>
</dbReference>
<evidence type="ECO:0000313" key="2">
    <source>
        <dbReference type="EMBL" id="KMZ70346.1"/>
    </source>
</evidence>
<evidence type="ECO:0000256" key="1">
    <source>
        <dbReference type="SAM" id="MobiDB-lite"/>
    </source>
</evidence>
<evidence type="ECO:0000313" key="3">
    <source>
        <dbReference type="Proteomes" id="UP000036987"/>
    </source>
</evidence>
<sequence>MMEKIDDSAAASSRPPRGGKLLRRSNSERLRMHAPSSIRIADPTKTRVEEGWKIAIPLLSPLDPTIVLTGSKVEPKEADAVVKKSGDEIRPTSWKHPAAPFYYEPIPTNVTPFLLK</sequence>
<feature type="region of interest" description="Disordered" evidence="1">
    <location>
        <begin position="1"/>
        <end position="28"/>
    </location>
</feature>
<organism evidence="2 3">
    <name type="scientific">Zostera marina</name>
    <name type="common">Eelgrass</name>
    <dbReference type="NCBI Taxonomy" id="29655"/>
    <lineage>
        <taxon>Eukaryota</taxon>
        <taxon>Viridiplantae</taxon>
        <taxon>Streptophyta</taxon>
        <taxon>Embryophyta</taxon>
        <taxon>Tracheophyta</taxon>
        <taxon>Spermatophyta</taxon>
        <taxon>Magnoliopsida</taxon>
        <taxon>Liliopsida</taxon>
        <taxon>Zosteraceae</taxon>
        <taxon>Zostera</taxon>
    </lineage>
</organism>
<dbReference type="AlphaFoldDB" id="A0A0K9PMZ7"/>
<protein>
    <submittedName>
        <fullName evidence="2">Uncharacterized protein</fullName>
    </submittedName>
</protein>
<dbReference type="PANTHER" id="PTHR33912">
    <property type="entry name" value="OS01G0939400 PROTEIN"/>
    <property type="match status" value="1"/>
</dbReference>
<accession>A0A0K9PMZ7</accession>
<dbReference type="GO" id="GO:0005737">
    <property type="term" value="C:cytoplasm"/>
    <property type="evidence" value="ECO:0000318"/>
    <property type="project" value="GO_Central"/>
</dbReference>
<dbReference type="InterPro" id="IPR040381">
    <property type="entry name" value="At4g14450-like"/>
</dbReference>
<dbReference type="PANTHER" id="PTHR33912:SF2">
    <property type="entry name" value="PUTATIVE-RELATED"/>
    <property type="match status" value="1"/>
</dbReference>
<dbReference type="EMBL" id="LFYR01000729">
    <property type="protein sequence ID" value="KMZ70346.1"/>
    <property type="molecule type" value="Genomic_DNA"/>
</dbReference>
<comment type="caution">
    <text evidence="2">The sequence shown here is derived from an EMBL/GenBank/DDBJ whole genome shotgun (WGS) entry which is preliminary data.</text>
</comment>
<proteinExistence type="predicted"/>
<name>A0A0K9PMZ7_ZOSMR</name>
<dbReference type="Proteomes" id="UP000036987">
    <property type="component" value="Unassembled WGS sequence"/>
</dbReference>
<reference evidence="3" key="1">
    <citation type="journal article" date="2016" name="Nature">
        <title>The genome of the seagrass Zostera marina reveals angiosperm adaptation to the sea.</title>
        <authorList>
            <person name="Olsen J.L."/>
            <person name="Rouze P."/>
            <person name="Verhelst B."/>
            <person name="Lin Y.-C."/>
            <person name="Bayer T."/>
            <person name="Collen J."/>
            <person name="Dattolo E."/>
            <person name="De Paoli E."/>
            <person name="Dittami S."/>
            <person name="Maumus F."/>
            <person name="Michel G."/>
            <person name="Kersting A."/>
            <person name="Lauritano C."/>
            <person name="Lohaus R."/>
            <person name="Toepel M."/>
            <person name="Tonon T."/>
            <person name="Vanneste K."/>
            <person name="Amirebrahimi M."/>
            <person name="Brakel J."/>
            <person name="Bostroem C."/>
            <person name="Chovatia M."/>
            <person name="Grimwood J."/>
            <person name="Jenkins J.W."/>
            <person name="Jueterbock A."/>
            <person name="Mraz A."/>
            <person name="Stam W.T."/>
            <person name="Tice H."/>
            <person name="Bornberg-Bauer E."/>
            <person name="Green P.J."/>
            <person name="Pearson G.A."/>
            <person name="Procaccini G."/>
            <person name="Duarte C.M."/>
            <person name="Schmutz J."/>
            <person name="Reusch T.B.H."/>
            <person name="Van de Peer Y."/>
        </authorList>
    </citation>
    <scope>NUCLEOTIDE SEQUENCE [LARGE SCALE GENOMIC DNA]</scope>
    <source>
        <strain evidence="3">cv. Finnish</strain>
    </source>
</reference>
<dbReference type="OrthoDB" id="673645at2759"/>